<dbReference type="PANTHER" id="PTHR34584">
    <property type="entry name" value="NA(+)/H(+) ANTIPORTER SUBUNIT E1"/>
    <property type="match status" value="1"/>
</dbReference>
<feature type="transmembrane region" description="Helical" evidence="7">
    <location>
        <begin position="36"/>
        <end position="54"/>
    </location>
</feature>
<dbReference type="EMBL" id="WLZY01000004">
    <property type="protein sequence ID" value="NDL57939.1"/>
    <property type="molecule type" value="Genomic_DNA"/>
</dbReference>
<dbReference type="GO" id="GO:0008324">
    <property type="term" value="F:monoatomic cation transmembrane transporter activity"/>
    <property type="evidence" value="ECO:0007669"/>
    <property type="project" value="InterPro"/>
</dbReference>
<gene>
    <name evidence="8" type="ORF">F7O44_12725</name>
</gene>
<evidence type="ECO:0000256" key="5">
    <source>
        <dbReference type="ARBA" id="ARBA00022989"/>
    </source>
</evidence>
<sequence>MSARALGIQEWASSALWRLVVLSVLWWGLIEGDMSVAYYGLVVVPLAAAASMGLHRPRPDAVGSWPRRTLAAVSLLRWFIWRSILGGVDVARRAVSRPVDLDPGFVEYELALPTGLGRLAVIDLASLMPGTLSAELEGDVLRVHLLHTEMPGLELVAELEARVGRVTGWDPGQPEEETDSP</sequence>
<protein>
    <submittedName>
        <fullName evidence="8">Cation transporter</fullName>
    </submittedName>
</protein>
<dbReference type="GO" id="GO:0005886">
    <property type="term" value="C:plasma membrane"/>
    <property type="evidence" value="ECO:0007669"/>
    <property type="project" value="UniProtKB-SubCell"/>
</dbReference>
<organism evidence="8 9">
    <name type="scientific">Phytoactinopolyspora mesophila</name>
    <dbReference type="NCBI Taxonomy" id="2650750"/>
    <lineage>
        <taxon>Bacteria</taxon>
        <taxon>Bacillati</taxon>
        <taxon>Actinomycetota</taxon>
        <taxon>Actinomycetes</taxon>
        <taxon>Jiangellales</taxon>
        <taxon>Jiangellaceae</taxon>
        <taxon>Phytoactinopolyspora</taxon>
    </lineage>
</organism>
<keyword evidence="5 7" id="KW-1133">Transmembrane helix</keyword>
<reference evidence="8 9" key="1">
    <citation type="submission" date="2019-11" db="EMBL/GenBank/DDBJ databases">
        <authorList>
            <person name="Li X.-J."/>
            <person name="Feng X.-M."/>
        </authorList>
    </citation>
    <scope>NUCLEOTIDE SEQUENCE [LARGE SCALE GENOMIC DNA]</scope>
    <source>
        <strain evidence="8 9">XMNu-373</strain>
    </source>
</reference>
<evidence type="ECO:0000256" key="6">
    <source>
        <dbReference type="ARBA" id="ARBA00023136"/>
    </source>
</evidence>
<evidence type="ECO:0000256" key="2">
    <source>
        <dbReference type="ARBA" id="ARBA00006228"/>
    </source>
</evidence>
<dbReference type="PANTHER" id="PTHR34584:SF1">
    <property type="entry name" value="NA(+)_H(+) ANTIPORTER SUBUNIT E1"/>
    <property type="match status" value="1"/>
</dbReference>
<comment type="subcellular location">
    <subcellularLocation>
        <location evidence="1">Cell membrane</location>
        <topology evidence="1">Multi-pass membrane protein</topology>
    </subcellularLocation>
</comment>
<evidence type="ECO:0000313" key="8">
    <source>
        <dbReference type="EMBL" id="NDL57939.1"/>
    </source>
</evidence>
<dbReference type="AlphaFoldDB" id="A0A7K3M3Q3"/>
<evidence type="ECO:0000313" key="9">
    <source>
        <dbReference type="Proteomes" id="UP000460435"/>
    </source>
</evidence>
<keyword evidence="9" id="KW-1185">Reference proteome</keyword>
<evidence type="ECO:0000256" key="4">
    <source>
        <dbReference type="ARBA" id="ARBA00022692"/>
    </source>
</evidence>
<evidence type="ECO:0000256" key="1">
    <source>
        <dbReference type="ARBA" id="ARBA00004651"/>
    </source>
</evidence>
<dbReference type="Proteomes" id="UP000460435">
    <property type="component" value="Unassembled WGS sequence"/>
</dbReference>
<keyword evidence="6 7" id="KW-0472">Membrane</keyword>
<proteinExistence type="inferred from homology"/>
<dbReference type="Pfam" id="PF01899">
    <property type="entry name" value="MNHE"/>
    <property type="match status" value="1"/>
</dbReference>
<feature type="transmembrane region" description="Helical" evidence="7">
    <location>
        <begin position="12"/>
        <end position="30"/>
    </location>
</feature>
<dbReference type="InterPro" id="IPR002758">
    <property type="entry name" value="Cation_antiport_E"/>
</dbReference>
<name>A0A7K3M3Q3_9ACTN</name>
<keyword evidence="4 7" id="KW-0812">Transmembrane</keyword>
<dbReference type="RefSeq" id="WP_162450646.1">
    <property type="nucleotide sequence ID" value="NZ_WLZY01000004.1"/>
</dbReference>
<comment type="caution">
    <text evidence="8">The sequence shown here is derived from an EMBL/GenBank/DDBJ whole genome shotgun (WGS) entry which is preliminary data.</text>
</comment>
<evidence type="ECO:0000256" key="7">
    <source>
        <dbReference type="SAM" id="Phobius"/>
    </source>
</evidence>
<comment type="similarity">
    <text evidence="2">Belongs to the CPA3 antiporters (TC 2.A.63) subunit E family.</text>
</comment>
<accession>A0A7K3M3Q3</accession>
<evidence type="ECO:0000256" key="3">
    <source>
        <dbReference type="ARBA" id="ARBA00022475"/>
    </source>
</evidence>
<keyword evidence="3" id="KW-1003">Cell membrane</keyword>